<dbReference type="Pfam" id="PF19516">
    <property type="entry name" value="DUF6049"/>
    <property type="match status" value="1"/>
</dbReference>
<dbReference type="PATRIC" id="fig|632772.20.peg.3626"/>
<gene>
    <name evidence="4" type="ordered locus">ROP_34630</name>
</gene>
<feature type="region of interest" description="Disordered" evidence="1">
    <location>
        <begin position="625"/>
        <end position="646"/>
    </location>
</feature>
<evidence type="ECO:0000313" key="5">
    <source>
        <dbReference type="Proteomes" id="UP000002212"/>
    </source>
</evidence>
<dbReference type="HOGENOM" id="CLU_017917_0_0_11"/>
<feature type="compositionally biased region" description="Basic and acidic residues" evidence="1">
    <location>
        <begin position="629"/>
        <end position="646"/>
    </location>
</feature>
<proteinExistence type="predicted"/>
<feature type="transmembrane region" description="Helical" evidence="2">
    <location>
        <begin position="758"/>
        <end position="778"/>
    </location>
</feature>
<evidence type="ECO:0000313" key="4">
    <source>
        <dbReference type="EMBL" id="BAH51710.1"/>
    </source>
</evidence>
<dbReference type="EMBL" id="AP011115">
    <property type="protein sequence ID" value="BAH51710.1"/>
    <property type="molecule type" value="Genomic_DNA"/>
</dbReference>
<keyword evidence="2" id="KW-0812">Transmembrane</keyword>
<feature type="compositionally biased region" description="Polar residues" evidence="1">
    <location>
        <begin position="464"/>
        <end position="473"/>
    </location>
</feature>
<dbReference type="Proteomes" id="UP000002212">
    <property type="component" value="Chromosome"/>
</dbReference>
<reference evidence="4 5" key="1">
    <citation type="submission" date="2009-03" db="EMBL/GenBank/DDBJ databases">
        <title>Comparison of the complete genome sequences of Rhodococcus erythropolis PR4 and Rhodococcus opacus B4.</title>
        <authorList>
            <person name="Takarada H."/>
            <person name="Sekine M."/>
            <person name="Hosoyama A."/>
            <person name="Yamada R."/>
            <person name="Fujisawa T."/>
            <person name="Omata S."/>
            <person name="Shimizu A."/>
            <person name="Tsukatani N."/>
            <person name="Tanikawa S."/>
            <person name="Fujita N."/>
            <person name="Harayama S."/>
        </authorList>
    </citation>
    <scope>NUCLEOTIDE SEQUENCE [LARGE SCALE GENOMIC DNA]</scope>
    <source>
        <strain evidence="4 5">B4</strain>
    </source>
</reference>
<sequence length="800" mass="83960">MRMALRRVGAVTLTALAVVLAPTSTVVASAQDPVPPESAETQLVDEDPEFLELHIDNVTPSTVTTTTDPIVTVTGSVKNIGDRTVRDVSVRLQRAPAVASSEGLRTSLTLDQSRYDTVGMFDTVAGRLDEGQSKQFTLSLPLRSDTDLSLDITEPGVYPLMVNVNGTPEYGGAARLDDARFLLPVFGVPGSPAVPPDISSPVAITMMWPLADRPRLAAGVAGSVTEPVRLVDDDLASSLDDGGRLDELLGAAEFATRESVDRDHTLRDSLCLAVDPDLLITVENMTRGYLVVDDPSDPTGSAHEGAGKDAAAAWLERARSLAASMCTTSVPFAQADLSAISEIGNADLTATAVDAPADIVDNVLGVTSLRNFVWSDAGVLDDATAQMLRGDDATTALVAANSVDTTTPRDSAHVIEATPPPATPVPANGETTTPAATETPTATGSVDALLFDPSVGTALAAMGTTPQTPSYTPQRARYDLSDDSQTARMQDALGAVSWSALEPEAARAAGVPRTLMVVPPQLWTAGADDAKTLLSTVASLMRSGLATPRPLPAMLGRQPGSPEVASLDYPDQAAEDGVPAHIRDAAATQMPRIEALNAALVGDPQAPLTPERLTAPLREDLVRSMSLAHRRDDERRSAEEASDTRADEVAETMDDMFGAVTVVSPGGVYTLASEQSPLLLVARNDLPVGITVRLQVDAPSGMTITDIGPTTLPPRGSRTLTVPTEANDSRKLVVNFSLTTADGQQLGEPTSVTVRSNAYGQAVAILTACAGALLLFLAGRRLWHRFRGQPDPADEGYERS</sequence>
<keyword evidence="3" id="KW-0732">Signal</keyword>
<feature type="signal peptide" evidence="3">
    <location>
        <begin position="1"/>
        <end position="30"/>
    </location>
</feature>
<organism evidence="4 5">
    <name type="scientific">Rhodococcus opacus (strain B4)</name>
    <dbReference type="NCBI Taxonomy" id="632772"/>
    <lineage>
        <taxon>Bacteria</taxon>
        <taxon>Bacillati</taxon>
        <taxon>Actinomycetota</taxon>
        <taxon>Actinomycetes</taxon>
        <taxon>Mycobacteriales</taxon>
        <taxon>Nocardiaceae</taxon>
        <taxon>Rhodococcus</taxon>
    </lineage>
</organism>
<evidence type="ECO:0000256" key="2">
    <source>
        <dbReference type="SAM" id="Phobius"/>
    </source>
</evidence>
<feature type="region of interest" description="Disordered" evidence="1">
    <location>
        <begin position="406"/>
        <end position="440"/>
    </location>
</feature>
<dbReference type="InterPro" id="IPR046112">
    <property type="entry name" value="DUF6049"/>
</dbReference>
<evidence type="ECO:0000256" key="3">
    <source>
        <dbReference type="SAM" id="SignalP"/>
    </source>
</evidence>
<feature type="region of interest" description="Disordered" evidence="1">
    <location>
        <begin position="460"/>
        <end position="485"/>
    </location>
</feature>
<name>C1B7Q7_RHOOB</name>
<accession>C1B7Q7</accession>
<protein>
    <submittedName>
        <fullName evidence="4">Hypothetical membrane protein</fullName>
    </submittedName>
</protein>
<feature type="chain" id="PRO_5002906987" evidence="3">
    <location>
        <begin position="31"/>
        <end position="800"/>
    </location>
</feature>
<feature type="compositionally biased region" description="Low complexity" evidence="1">
    <location>
        <begin position="425"/>
        <end position="440"/>
    </location>
</feature>
<dbReference type="STRING" id="632772.ROP_34630"/>
<dbReference type="AlphaFoldDB" id="C1B7Q7"/>
<keyword evidence="2" id="KW-1133">Transmembrane helix</keyword>
<keyword evidence="2" id="KW-0472">Membrane</keyword>
<dbReference type="KEGG" id="rop:ROP_34630"/>
<evidence type="ECO:0000256" key="1">
    <source>
        <dbReference type="SAM" id="MobiDB-lite"/>
    </source>
</evidence>